<dbReference type="InterPro" id="IPR054612">
    <property type="entry name" value="Phage_capsid-like_C"/>
</dbReference>
<dbReference type="Pfam" id="PF04586">
    <property type="entry name" value="Peptidase_S78"/>
    <property type="match status" value="1"/>
</dbReference>
<evidence type="ECO:0000256" key="2">
    <source>
        <dbReference type="ARBA" id="ARBA00022612"/>
    </source>
</evidence>
<dbReference type="Proteomes" id="UP000504844">
    <property type="component" value="Chromosome"/>
</dbReference>
<dbReference type="GO" id="GO:0008233">
    <property type="term" value="F:peptidase activity"/>
    <property type="evidence" value="ECO:0007669"/>
    <property type="project" value="UniProtKB-KW"/>
</dbReference>
<evidence type="ECO:0000313" key="7">
    <source>
        <dbReference type="EMBL" id="QKJ67479.1"/>
    </source>
</evidence>
<evidence type="ECO:0000256" key="4">
    <source>
        <dbReference type="ARBA" id="ARBA00022801"/>
    </source>
</evidence>
<dbReference type="Pfam" id="PF05065">
    <property type="entry name" value="Phage_capsid"/>
    <property type="match status" value="1"/>
</dbReference>
<keyword evidence="3" id="KW-0645">Protease</keyword>
<proteinExistence type="predicted"/>
<sequence length="629" mass="67332">MANKKPNIAHRAFSVVRDAIDTEARTVELAFSSEEPYERWWGVEILDHKPESIRMGRLNNAAPLLMDHNLRDQVGVVESVRLDNSTGRATVRFGQSPRATEIWQDIVDGIRSKVSVGYLINAYQLESKSGEIETYRVTDWEPYEISIVSVPADDTVGVGRSADEFDPRPLAAERVIETVATPQPEVKTDLINSVEQKQMEVIVDPNAVLTAERNRVAEINAIAKQFGHAASATKAIAEGLGVNDYRALVMDDLAKQKGSGVVRASENDVQTGLSDAEAASFSFRKLICSLSDPTMAKEAAFELEACRAAAQTRSSIAKGSGAQVSIPHEVIMRQLVRPAMKRDLLVGTLTAGGHTVQTDLQHGSFVDLLVNQMVLEQLGITRMTGLVGNVAIPRQTGGAACYWVAENGAPTETQAAFDQVALTPKTIAAFTEVSRLLLKQSSLDVEAFIQMDLQRSMALGLDFAAINGSATGNQPRGILATAGIGSVAGGANGLAPTWDNIVDLESAIANLNAGNGAYLTNTKVRGRLKKTQQFSGTNGTSIWDVIAGNVAVSNQVPSNLTKGTSSGVCSALIYGNWADLLMGLWGGLDLLVDPYSNSTTGAVRVTAFQSADFTVRHPESFSAMVDALT</sequence>
<protein>
    <submittedName>
        <fullName evidence="7">Phage major capsid protein</fullName>
    </submittedName>
</protein>
<comment type="subcellular location">
    <subcellularLocation>
        <location evidence="1">Virion</location>
    </subcellularLocation>
</comment>
<keyword evidence="4" id="KW-0378">Hydrolase</keyword>
<keyword evidence="8" id="KW-1185">Reference proteome</keyword>
<dbReference type="KEGG" id="dee:HQN60_12610"/>
<dbReference type="SUPFAM" id="SSF56563">
    <property type="entry name" value="Major capsid protein gp5"/>
    <property type="match status" value="1"/>
</dbReference>
<evidence type="ECO:0000256" key="3">
    <source>
        <dbReference type="ARBA" id="ARBA00022670"/>
    </source>
</evidence>
<feature type="domain" description="Phage capsid-like C-terminal" evidence="6">
    <location>
        <begin position="352"/>
        <end position="624"/>
    </location>
</feature>
<name>A0A6M8SY00_9NEIS</name>
<evidence type="ECO:0000259" key="5">
    <source>
        <dbReference type="Pfam" id="PF04586"/>
    </source>
</evidence>
<dbReference type="GO" id="GO:0006508">
    <property type="term" value="P:proteolysis"/>
    <property type="evidence" value="ECO:0007669"/>
    <property type="project" value="UniProtKB-KW"/>
</dbReference>
<dbReference type="RefSeq" id="WP_173533981.1">
    <property type="nucleotide sequence ID" value="NZ_CP054143.1"/>
</dbReference>
<evidence type="ECO:0000313" key="8">
    <source>
        <dbReference type="Proteomes" id="UP000504844"/>
    </source>
</evidence>
<dbReference type="InterPro" id="IPR024455">
    <property type="entry name" value="Phage_capsid"/>
</dbReference>
<dbReference type="AlphaFoldDB" id="A0A6M8SY00"/>
<dbReference type="NCBIfam" id="TIGR01554">
    <property type="entry name" value="major_cap_HK97"/>
    <property type="match status" value="1"/>
</dbReference>
<dbReference type="InterPro" id="IPR054613">
    <property type="entry name" value="Peptidase_S78_dom"/>
</dbReference>
<organism evidence="7 8">
    <name type="scientific">Deefgea piscis</name>
    <dbReference type="NCBI Taxonomy" id="2739061"/>
    <lineage>
        <taxon>Bacteria</taxon>
        <taxon>Pseudomonadati</taxon>
        <taxon>Pseudomonadota</taxon>
        <taxon>Betaproteobacteria</taxon>
        <taxon>Neisseriales</taxon>
        <taxon>Chitinibacteraceae</taxon>
        <taxon>Deefgea</taxon>
    </lineage>
</organism>
<dbReference type="Gene3D" id="3.30.2400.10">
    <property type="entry name" value="Major capsid protein gp5"/>
    <property type="match status" value="1"/>
</dbReference>
<accession>A0A6M8SY00</accession>
<dbReference type="EMBL" id="CP054143">
    <property type="protein sequence ID" value="QKJ67479.1"/>
    <property type="molecule type" value="Genomic_DNA"/>
</dbReference>
<evidence type="ECO:0000259" key="6">
    <source>
        <dbReference type="Pfam" id="PF05065"/>
    </source>
</evidence>
<feature type="domain" description="Prohead serine protease" evidence="5">
    <location>
        <begin position="60"/>
        <end position="159"/>
    </location>
</feature>
<keyword evidence="2" id="KW-1188">Viral release from host cell</keyword>
<reference evidence="7 8" key="1">
    <citation type="submission" date="2020-05" db="EMBL/GenBank/DDBJ databases">
        <title>Complete genome sequence of Deefgea sp. D17.</title>
        <authorList>
            <person name="Bae J.-W."/>
            <person name="Han J.E."/>
        </authorList>
    </citation>
    <scope>NUCLEOTIDE SEQUENCE [LARGE SCALE GENOMIC DNA]</scope>
    <source>
        <strain evidence="7 8">D17</strain>
    </source>
</reference>
<evidence type="ECO:0000256" key="1">
    <source>
        <dbReference type="ARBA" id="ARBA00004328"/>
    </source>
</evidence>
<gene>
    <name evidence="7" type="ORF">HQN60_12610</name>
</gene>